<evidence type="ECO:0000256" key="4">
    <source>
        <dbReference type="ARBA" id="ARBA00023136"/>
    </source>
</evidence>
<accession>A0AAJ2B6R4</accession>
<evidence type="ECO:0000256" key="5">
    <source>
        <dbReference type="SAM" id="Phobius"/>
    </source>
</evidence>
<dbReference type="EMBL" id="JAUTBL010000001">
    <property type="protein sequence ID" value="MDQ1184094.1"/>
    <property type="molecule type" value="Genomic_DNA"/>
</dbReference>
<dbReference type="InterPro" id="IPR012451">
    <property type="entry name" value="DUF1656"/>
</dbReference>
<evidence type="ECO:0000256" key="3">
    <source>
        <dbReference type="ARBA" id="ARBA00022989"/>
    </source>
</evidence>
<dbReference type="RefSeq" id="WP_306929373.1">
    <property type="nucleotide sequence ID" value="NZ_JAUTBL010000001.1"/>
</dbReference>
<protein>
    <recommendedName>
        <fullName evidence="10">DUF1656 domain-containing protein</fullName>
    </recommendedName>
</protein>
<keyword evidence="2 5" id="KW-0812">Transmembrane</keyword>
<keyword evidence="3 5" id="KW-1133">Transmembrane helix</keyword>
<dbReference type="Pfam" id="PF07869">
    <property type="entry name" value="DUF1656"/>
    <property type="match status" value="1"/>
</dbReference>
<evidence type="ECO:0000313" key="7">
    <source>
        <dbReference type="EMBL" id="MDR6100410.1"/>
    </source>
</evidence>
<proteinExistence type="predicted"/>
<organism evidence="7 9">
    <name type="scientific">Agrobacterium larrymoorei</name>
    <dbReference type="NCBI Taxonomy" id="160699"/>
    <lineage>
        <taxon>Bacteria</taxon>
        <taxon>Pseudomonadati</taxon>
        <taxon>Pseudomonadota</taxon>
        <taxon>Alphaproteobacteria</taxon>
        <taxon>Hyphomicrobiales</taxon>
        <taxon>Rhizobiaceae</taxon>
        <taxon>Rhizobium/Agrobacterium group</taxon>
        <taxon>Agrobacterium</taxon>
    </lineage>
</organism>
<dbReference type="Proteomes" id="UP001255601">
    <property type="component" value="Unassembled WGS sequence"/>
</dbReference>
<keyword evidence="1" id="KW-1003">Cell membrane</keyword>
<keyword evidence="4 5" id="KW-0472">Membrane</keyword>
<feature type="transmembrane region" description="Helical" evidence="5">
    <location>
        <begin position="6"/>
        <end position="29"/>
    </location>
</feature>
<name>A0AAJ2B6R4_9HYPH</name>
<feature type="transmembrane region" description="Helical" evidence="5">
    <location>
        <begin position="41"/>
        <end position="61"/>
    </location>
</feature>
<evidence type="ECO:0008006" key="10">
    <source>
        <dbReference type="Google" id="ProtNLM"/>
    </source>
</evidence>
<evidence type="ECO:0000313" key="9">
    <source>
        <dbReference type="Proteomes" id="UP001255601"/>
    </source>
</evidence>
<sequence>MFGEVVLFGVYLPKLLMLSILAFVLHGLAKKGLASLHVYRLVWHPALFNLSLFVLIFAATADVFQRYAS</sequence>
<dbReference type="EMBL" id="JAVIZC010000001">
    <property type="protein sequence ID" value="MDR6100410.1"/>
    <property type="molecule type" value="Genomic_DNA"/>
</dbReference>
<evidence type="ECO:0000313" key="6">
    <source>
        <dbReference type="EMBL" id="MDQ1184094.1"/>
    </source>
</evidence>
<keyword evidence="8" id="KW-1185">Reference proteome</keyword>
<evidence type="ECO:0000256" key="1">
    <source>
        <dbReference type="ARBA" id="ARBA00022475"/>
    </source>
</evidence>
<comment type="caution">
    <text evidence="7">The sequence shown here is derived from an EMBL/GenBank/DDBJ whole genome shotgun (WGS) entry which is preliminary data.</text>
</comment>
<evidence type="ECO:0000256" key="2">
    <source>
        <dbReference type="ARBA" id="ARBA00022692"/>
    </source>
</evidence>
<gene>
    <name evidence="7" type="ORF">QE369_000588</name>
    <name evidence="6" type="ORF">QE408_001216</name>
</gene>
<reference evidence="7" key="1">
    <citation type="submission" date="2023-08" db="EMBL/GenBank/DDBJ databases">
        <title>Functional and genomic diversity of the sorghum phyllosphere microbiome.</title>
        <authorList>
            <person name="Shade A."/>
        </authorList>
    </citation>
    <scope>NUCLEOTIDE SEQUENCE</scope>
    <source>
        <strain evidence="7">SORGH_AS_0974</strain>
        <strain evidence="6 8">SORGH_AS_1126</strain>
    </source>
</reference>
<dbReference type="AlphaFoldDB" id="A0AAJ2B6R4"/>
<dbReference type="Proteomes" id="UP001224781">
    <property type="component" value="Unassembled WGS sequence"/>
</dbReference>
<evidence type="ECO:0000313" key="8">
    <source>
        <dbReference type="Proteomes" id="UP001224781"/>
    </source>
</evidence>